<reference evidence="6 7" key="1">
    <citation type="submission" date="2020-01" db="EMBL/GenBank/DDBJ databases">
        <title>Microvirga sp. nov., an arsenate reduction bacterium isolated from Tibet hotspring sediments.</title>
        <authorList>
            <person name="Yuan C.-G."/>
        </authorList>
    </citation>
    <scope>NUCLEOTIDE SEQUENCE [LARGE SCALE GENOMIC DNA]</scope>
    <source>
        <strain evidence="6 7">SYSU G3D203</strain>
    </source>
</reference>
<keyword evidence="4" id="KW-0233">DNA recombination</keyword>
<dbReference type="InterPro" id="IPR013762">
    <property type="entry name" value="Integrase-like_cat_sf"/>
</dbReference>
<sequence>MHLQRIVLPSGRITWTAYDGDAVVAEIRDFVIYLEARHYAPRTVSHYARHAVRLGNYLAALGRSFHEITATDLDQFIPAVAKAGRKLDARAAMNLIPLRPEHVEVSASLHNQILFGIKAFYAFLKLRDATVLFDTVEKPRAYAPEVYQPFLAHVSARKARRKAESRSDGDAMAAAAKRAADHRLKPEQVVRIIQAATLMRDAFLAVILYTTGMRIGEARGLLHEDIRLDENLIWVTPRALENRARVKSGHPRPIPVPDFLMRMYEDYIASDEYLPAFEAGTDYVFCNLAGGLIGRGLSESNVYDIQGRLAKASGVAFTWHMFRHSHASEAIAQGYSLLDVADRLGHASPQTTNAIYKHLFNAEYRKMRLRSHEELEGRLSDLRRRTLTQEQIKWL</sequence>
<keyword evidence="2" id="KW-0229">DNA integration</keyword>
<evidence type="ECO:0000313" key="7">
    <source>
        <dbReference type="Proteomes" id="UP000818323"/>
    </source>
</evidence>
<dbReference type="PANTHER" id="PTHR30349">
    <property type="entry name" value="PHAGE INTEGRASE-RELATED"/>
    <property type="match status" value="1"/>
</dbReference>
<protein>
    <submittedName>
        <fullName evidence="6">Tyrosine-type recombinase/integrase</fullName>
    </submittedName>
</protein>
<evidence type="ECO:0000313" key="6">
    <source>
        <dbReference type="EMBL" id="NBJ27388.1"/>
    </source>
</evidence>
<dbReference type="Proteomes" id="UP000818323">
    <property type="component" value="Unassembled WGS sequence"/>
</dbReference>
<dbReference type="Pfam" id="PF00589">
    <property type="entry name" value="Phage_integrase"/>
    <property type="match status" value="1"/>
</dbReference>
<dbReference type="RefSeq" id="WP_161726977.1">
    <property type="nucleotide sequence ID" value="NZ_JAAAXI010000060.1"/>
</dbReference>
<dbReference type="InterPro" id="IPR010998">
    <property type="entry name" value="Integrase_recombinase_N"/>
</dbReference>
<evidence type="ECO:0000256" key="4">
    <source>
        <dbReference type="ARBA" id="ARBA00023172"/>
    </source>
</evidence>
<feature type="domain" description="Tyr recombinase" evidence="5">
    <location>
        <begin position="179"/>
        <end position="369"/>
    </location>
</feature>
<evidence type="ECO:0000259" key="5">
    <source>
        <dbReference type="PROSITE" id="PS51898"/>
    </source>
</evidence>
<dbReference type="EMBL" id="JAAAXJ010000050">
    <property type="protein sequence ID" value="NBJ27388.1"/>
    <property type="molecule type" value="Genomic_DNA"/>
</dbReference>
<comment type="caution">
    <text evidence="6">The sequence shown here is derived from an EMBL/GenBank/DDBJ whole genome shotgun (WGS) entry which is preliminary data.</text>
</comment>
<dbReference type="PANTHER" id="PTHR30349:SF64">
    <property type="entry name" value="PROPHAGE INTEGRASE INTD-RELATED"/>
    <property type="match status" value="1"/>
</dbReference>
<evidence type="ECO:0000256" key="3">
    <source>
        <dbReference type="ARBA" id="ARBA00023125"/>
    </source>
</evidence>
<dbReference type="InterPro" id="IPR050090">
    <property type="entry name" value="Tyrosine_recombinase_XerCD"/>
</dbReference>
<evidence type="ECO:0000256" key="1">
    <source>
        <dbReference type="ARBA" id="ARBA00008857"/>
    </source>
</evidence>
<dbReference type="Gene3D" id="1.10.443.10">
    <property type="entry name" value="Intergrase catalytic core"/>
    <property type="match status" value="1"/>
</dbReference>
<organism evidence="6 7">
    <name type="scientific">Microvirga arsenatis</name>
    <dbReference type="NCBI Taxonomy" id="2692265"/>
    <lineage>
        <taxon>Bacteria</taxon>
        <taxon>Pseudomonadati</taxon>
        <taxon>Pseudomonadota</taxon>
        <taxon>Alphaproteobacteria</taxon>
        <taxon>Hyphomicrobiales</taxon>
        <taxon>Methylobacteriaceae</taxon>
        <taxon>Microvirga</taxon>
    </lineage>
</organism>
<gene>
    <name evidence="6" type="ORF">GR303_24115</name>
</gene>
<evidence type="ECO:0000256" key="2">
    <source>
        <dbReference type="ARBA" id="ARBA00022908"/>
    </source>
</evidence>
<proteinExistence type="inferred from homology"/>
<dbReference type="SUPFAM" id="SSF56349">
    <property type="entry name" value="DNA breaking-rejoining enzymes"/>
    <property type="match status" value="1"/>
</dbReference>
<keyword evidence="3" id="KW-0238">DNA-binding</keyword>
<keyword evidence="7" id="KW-1185">Reference proteome</keyword>
<accession>A0ABW9Z4R4</accession>
<dbReference type="PROSITE" id="PS51898">
    <property type="entry name" value="TYR_RECOMBINASE"/>
    <property type="match status" value="1"/>
</dbReference>
<dbReference type="InterPro" id="IPR002104">
    <property type="entry name" value="Integrase_catalytic"/>
</dbReference>
<dbReference type="Gene3D" id="1.10.150.130">
    <property type="match status" value="1"/>
</dbReference>
<name>A0ABW9Z4R4_9HYPH</name>
<comment type="similarity">
    <text evidence="1">Belongs to the 'phage' integrase family.</text>
</comment>
<dbReference type="InterPro" id="IPR011010">
    <property type="entry name" value="DNA_brk_join_enz"/>
</dbReference>